<evidence type="ECO:0000313" key="4">
    <source>
        <dbReference type="Proteomes" id="UP000225740"/>
    </source>
</evidence>
<sequence length="313" mass="35263">MFSLRLFPCLPFPVKKWRTDGIKNHGPTLDRSNSILRWSNQMDCQQVEQLLSHYFDHELRLDQRTEVESHLEDCPPCSDQLADIRMLSDAARSLSSARPPHDLWDRIAAQLKEPRLPESVNNYDTVDLKSKSRFDQKRSWSLVAVAAALLIGVGLFWTLQPASHPHDPLVNYAQLLDSSPLAAQEHLVSKYSGQTVSVDEAVQLVGYRPRNVGPPPSGYSCDRLVVLDMPCCKCVQAVWQRADQTQVAIFEHKSKMDDWFEGEPSINIKCRGKVCRVTQLDGQLAATWRIGSRLVTAIGVRDTDELATFVAAL</sequence>
<protein>
    <recommendedName>
        <fullName evidence="2">Putative zinc-finger domain-containing protein</fullName>
    </recommendedName>
</protein>
<dbReference type="InterPro" id="IPR041916">
    <property type="entry name" value="Anti_sigma_zinc_sf"/>
</dbReference>
<feature type="domain" description="Putative zinc-finger" evidence="2">
    <location>
        <begin position="44"/>
        <end position="77"/>
    </location>
</feature>
<evidence type="ECO:0000313" key="3">
    <source>
        <dbReference type="EMBL" id="PHQ32089.1"/>
    </source>
</evidence>
<dbReference type="Proteomes" id="UP000225740">
    <property type="component" value="Unassembled WGS sequence"/>
</dbReference>
<accession>A0A2G1W087</accession>
<organism evidence="3 4">
    <name type="scientific">Rhodopirellula bahusiensis</name>
    <dbReference type="NCBI Taxonomy" id="2014065"/>
    <lineage>
        <taxon>Bacteria</taxon>
        <taxon>Pseudomonadati</taxon>
        <taxon>Planctomycetota</taxon>
        <taxon>Planctomycetia</taxon>
        <taxon>Pirellulales</taxon>
        <taxon>Pirellulaceae</taxon>
        <taxon>Rhodopirellula</taxon>
    </lineage>
</organism>
<name>A0A2G1W087_9BACT</name>
<dbReference type="InterPro" id="IPR027383">
    <property type="entry name" value="Znf_put"/>
</dbReference>
<dbReference type="Pfam" id="PF13490">
    <property type="entry name" value="zf-HC2"/>
    <property type="match status" value="1"/>
</dbReference>
<dbReference type="EMBL" id="NIZW01000033">
    <property type="protein sequence ID" value="PHQ32089.1"/>
    <property type="molecule type" value="Genomic_DNA"/>
</dbReference>
<dbReference type="Gene3D" id="1.10.10.1320">
    <property type="entry name" value="Anti-sigma factor, zinc-finger domain"/>
    <property type="match status" value="1"/>
</dbReference>
<keyword evidence="4" id="KW-1185">Reference proteome</keyword>
<keyword evidence="1" id="KW-0472">Membrane</keyword>
<proteinExistence type="predicted"/>
<keyword evidence="1" id="KW-0812">Transmembrane</keyword>
<dbReference type="AlphaFoldDB" id="A0A2G1W087"/>
<comment type="caution">
    <text evidence="3">The sequence shown here is derived from an EMBL/GenBank/DDBJ whole genome shotgun (WGS) entry which is preliminary data.</text>
</comment>
<feature type="transmembrane region" description="Helical" evidence="1">
    <location>
        <begin position="139"/>
        <end position="159"/>
    </location>
</feature>
<evidence type="ECO:0000259" key="2">
    <source>
        <dbReference type="Pfam" id="PF13490"/>
    </source>
</evidence>
<evidence type="ECO:0000256" key="1">
    <source>
        <dbReference type="SAM" id="Phobius"/>
    </source>
</evidence>
<reference evidence="3 4" key="1">
    <citation type="submission" date="2017-06" db="EMBL/GenBank/DDBJ databases">
        <title>Description of Rhodopirellula bahusiensis sp. nov.</title>
        <authorList>
            <person name="Kizina J."/>
            <person name="Harder J."/>
        </authorList>
    </citation>
    <scope>NUCLEOTIDE SEQUENCE [LARGE SCALE GENOMIC DNA]</scope>
    <source>
        <strain evidence="3 4">SWK21</strain>
    </source>
</reference>
<keyword evidence="1" id="KW-1133">Transmembrane helix</keyword>
<gene>
    <name evidence="3" type="ORF">CEE69_27610</name>
</gene>